<dbReference type="GO" id="GO:0045892">
    <property type="term" value="P:negative regulation of DNA-templated transcription"/>
    <property type="evidence" value="ECO:0007669"/>
    <property type="project" value="TreeGrafter"/>
</dbReference>
<feature type="domain" description="HTH iclR-type" evidence="7">
    <location>
        <begin position="10"/>
        <end position="71"/>
    </location>
</feature>
<feature type="domain" description="IclR-ED" evidence="8">
    <location>
        <begin position="72"/>
        <end position="249"/>
    </location>
</feature>
<evidence type="ECO:0000259" key="8">
    <source>
        <dbReference type="PROSITE" id="PS51078"/>
    </source>
</evidence>
<keyword evidence="10" id="KW-1185">Reference proteome</keyword>
<dbReference type="Pfam" id="PF09339">
    <property type="entry name" value="HTH_IclR"/>
    <property type="match status" value="1"/>
</dbReference>
<dbReference type="GO" id="GO:0006071">
    <property type="term" value="P:glycerol metabolic process"/>
    <property type="evidence" value="ECO:0007669"/>
    <property type="project" value="UniProtKB-KW"/>
</dbReference>
<dbReference type="InterPro" id="IPR005471">
    <property type="entry name" value="Tscrpt_reg_IclR_N"/>
</dbReference>
<reference evidence="9 10" key="1">
    <citation type="submission" date="2017-02" db="EMBL/GenBank/DDBJ databases">
        <title>The new phylogeny of genus Mycobacterium.</title>
        <authorList>
            <person name="Tortoli E."/>
            <person name="Trovato A."/>
            <person name="Cirillo D.M."/>
        </authorList>
    </citation>
    <scope>NUCLEOTIDE SEQUENCE [LARGE SCALE GENOMIC DNA]</scope>
    <source>
        <strain evidence="9 10">RW6</strain>
    </source>
</reference>
<evidence type="ECO:0000256" key="5">
    <source>
        <dbReference type="ARBA" id="ARBA00058938"/>
    </source>
</evidence>
<evidence type="ECO:0000313" key="10">
    <source>
        <dbReference type="Proteomes" id="UP000192448"/>
    </source>
</evidence>
<gene>
    <name evidence="9" type="ORF">BST13_02240</name>
</gene>
<evidence type="ECO:0000259" key="7">
    <source>
        <dbReference type="PROSITE" id="PS51077"/>
    </source>
</evidence>
<accession>A0A1X0BA98</accession>
<dbReference type="SUPFAM" id="SSF55781">
    <property type="entry name" value="GAF domain-like"/>
    <property type="match status" value="1"/>
</dbReference>
<dbReference type="PANTHER" id="PTHR30136">
    <property type="entry name" value="HELIX-TURN-HELIX TRANSCRIPTIONAL REGULATOR, ICLR FAMILY"/>
    <property type="match status" value="1"/>
</dbReference>
<dbReference type="RefSeq" id="WP_083160214.1">
    <property type="nucleotide sequence ID" value="NZ_MVHF01000002.1"/>
</dbReference>
<keyword evidence="1" id="KW-0319">Glycerol metabolism</keyword>
<protein>
    <recommendedName>
        <fullName evidence="6">Glycerol operon regulatory protein</fullName>
    </recommendedName>
</protein>
<dbReference type="PROSITE" id="PS51078">
    <property type="entry name" value="ICLR_ED"/>
    <property type="match status" value="1"/>
</dbReference>
<dbReference type="PANTHER" id="PTHR30136:SF24">
    <property type="entry name" value="HTH-TYPE TRANSCRIPTIONAL REPRESSOR ALLR"/>
    <property type="match status" value="1"/>
</dbReference>
<dbReference type="OrthoDB" id="60629at2"/>
<dbReference type="SMART" id="SM00346">
    <property type="entry name" value="HTH_ICLR"/>
    <property type="match status" value="1"/>
</dbReference>
<proteinExistence type="predicted"/>
<comment type="caution">
    <text evidence="9">The sequence shown here is derived from an EMBL/GenBank/DDBJ whole genome shotgun (WGS) entry which is preliminary data.</text>
</comment>
<dbReference type="Pfam" id="PF01614">
    <property type="entry name" value="IclR_C"/>
    <property type="match status" value="1"/>
</dbReference>
<evidence type="ECO:0000256" key="3">
    <source>
        <dbReference type="ARBA" id="ARBA00023125"/>
    </source>
</evidence>
<keyword evidence="2" id="KW-0805">Transcription regulation</keyword>
<dbReference type="Gene3D" id="3.30.450.40">
    <property type="match status" value="1"/>
</dbReference>
<name>A0A1X0BA98_9MYCO</name>
<dbReference type="PROSITE" id="PS51077">
    <property type="entry name" value="HTH_ICLR"/>
    <property type="match status" value="1"/>
</dbReference>
<dbReference type="InterPro" id="IPR036390">
    <property type="entry name" value="WH_DNA-bd_sf"/>
</dbReference>
<dbReference type="EMBL" id="MVHF01000002">
    <property type="protein sequence ID" value="ORA39125.1"/>
    <property type="molecule type" value="Genomic_DNA"/>
</dbReference>
<dbReference type="Gene3D" id="1.10.10.10">
    <property type="entry name" value="Winged helix-like DNA-binding domain superfamily/Winged helix DNA-binding domain"/>
    <property type="match status" value="1"/>
</dbReference>
<dbReference type="InterPro" id="IPR036388">
    <property type="entry name" value="WH-like_DNA-bd_sf"/>
</dbReference>
<dbReference type="GO" id="GO:0003677">
    <property type="term" value="F:DNA binding"/>
    <property type="evidence" value="ECO:0007669"/>
    <property type="project" value="UniProtKB-KW"/>
</dbReference>
<evidence type="ECO:0000256" key="1">
    <source>
        <dbReference type="ARBA" id="ARBA00022798"/>
    </source>
</evidence>
<evidence type="ECO:0000256" key="2">
    <source>
        <dbReference type="ARBA" id="ARBA00023015"/>
    </source>
</evidence>
<evidence type="ECO:0000256" key="4">
    <source>
        <dbReference type="ARBA" id="ARBA00023163"/>
    </source>
</evidence>
<organism evidence="9 10">
    <name type="scientific">Mycobacterium aquaticum</name>
    <dbReference type="NCBI Taxonomy" id="1927124"/>
    <lineage>
        <taxon>Bacteria</taxon>
        <taxon>Bacillati</taxon>
        <taxon>Actinomycetota</taxon>
        <taxon>Actinomycetes</taxon>
        <taxon>Mycobacteriales</taxon>
        <taxon>Mycobacteriaceae</taxon>
        <taxon>Mycobacterium</taxon>
    </lineage>
</organism>
<evidence type="ECO:0000256" key="6">
    <source>
        <dbReference type="ARBA" id="ARBA00070406"/>
    </source>
</evidence>
<dbReference type="InterPro" id="IPR014757">
    <property type="entry name" value="Tscrpt_reg_IclR_C"/>
</dbReference>
<dbReference type="STRING" id="1927124.BST13_02240"/>
<comment type="function">
    <text evidence="5">May be an activator protein for the gylABX operon.</text>
</comment>
<dbReference type="InterPro" id="IPR050707">
    <property type="entry name" value="HTH_MetabolicPath_Reg"/>
</dbReference>
<evidence type="ECO:0000313" key="9">
    <source>
        <dbReference type="EMBL" id="ORA39125.1"/>
    </source>
</evidence>
<keyword evidence="4" id="KW-0804">Transcription</keyword>
<keyword evidence="3" id="KW-0238">DNA-binding</keyword>
<dbReference type="InterPro" id="IPR029016">
    <property type="entry name" value="GAF-like_dom_sf"/>
</dbReference>
<dbReference type="AlphaFoldDB" id="A0A1X0BA98"/>
<dbReference type="FunFam" id="1.10.10.10:FF:000056">
    <property type="entry name" value="IclR family transcriptional regulator"/>
    <property type="match status" value="1"/>
</dbReference>
<dbReference type="SUPFAM" id="SSF46785">
    <property type="entry name" value="Winged helix' DNA-binding domain"/>
    <property type="match status" value="1"/>
</dbReference>
<dbReference type="Proteomes" id="UP000192448">
    <property type="component" value="Unassembled WGS sequence"/>
</dbReference>
<dbReference type="GO" id="GO:0003700">
    <property type="term" value="F:DNA-binding transcription factor activity"/>
    <property type="evidence" value="ECO:0007669"/>
    <property type="project" value="TreeGrafter"/>
</dbReference>
<sequence>MAGNISQAGQSVASRTLSLLGAFDTTHRRLTLTEMARRADLPVPTAYRLVNELQEWGALTRTATGEYVIGRRLWDVGLLAPTQTGLREIASPFLHDLYGATLSTVHLAVREGTQALYLDRLAGHASVPVVSKIGSRLPLHATGVGKVLLAYAPASVQAEVLSHLQRVTAHTVVHAGVLKAQLARVHRDGYATTVEEMTLGACSVAVPVFREETVVAALGLVVPTLKRDKLRLVSALHVAAQGISRSLCGATPGTARPTFG</sequence>